<sequence>MTTSSHLESHKTTTSKCHKESVTRPPPVSVVLAPARSRTLLFPDPDTHGHKILRSLVCP</sequence>
<dbReference type="AlphaFoldDB" id="A0A8E2E4S4"/>
<protein>
    <submittedName>
        <fullName evidence="2">Uncharacterized protein</fullName>
    </submittedName>
</protein>
<feature type="region of interest" description="Disordered" evidence="1">
    <location>
        <begin position="1"/>
        <end position="28"/>
    </location>
</feature>
<dbReference type="Proteomes" id="UP000250266">
    <property type="component" value="Unassembled WGS sequence"/>
</dbReference>
<keyword evidence="3" id="KW-1185">Reference proteome</keyword>
<gene>
    <name evidence="2" type="ORF">K432DRAFT_127413</name>
</gene>
<proteinExistence type="predicted"/>
<evidence type="ECO:0000313" key="3">
    <source>
        <dbReference type="Proteomes" id="UP000250266"/>
    </source>
</evidence>
<name>A0A8E2E4S4_9PEZI</name>
<reference evidence="2 3" key="1">
    <citation type="journal article" date="2016" name="Nat. Commun.">
        <title>Ectomycorrhizal ecology is imprinted in the genome of the dominant symbiotic fungus Cenococcum geophilum.</title>
        <authorList>
            <consortium name="DOE Joint Genome Institute"/>
            <person name="Peter M."/>
            <person name="Kohler A."/>
            <person name="Ohm R.A."/>
            <person name="Kuo A."/>
            <person name="Krutzmann J."/>
            <person name="Morin E."/>
            <person name="Arend M."/>
            <person name="Barry K.W."/>
            <person name="Binder M."/>
            <person name="Choi C."/>
            <person name="Clum A."/>
            <person name="Copeland A."/>
            <person name="Grisel N."/>
            <person name="Haridas S."/>
            <person name="Kipfer T."/>
            <person name="LaButti K."/>
            <person name="Lindquist E."/>
            <person name="Lipzen A."/>
            <person name="Maire R."/>
            <person name="Meier B."/>
            <person name="Mihaltcheva S."/>
            <person name="Molinier V."/>
            <person name="Murat C."/>
            <person name="Poggeler S."/>
            <person name="Quandt C.A."/>
            <person name="Sperisen C."/>
            <person name="Tritt A."/>
            <person name="Tisserant E."/>
            <person name="Crous P.W."/>
            <person name="Henrissat B."/>
            <person name="Nehls U."/>
            <person name="Egli S."/>
            <person name="Spatafora J.W."/>
            <person name="Grigoriev I.V."/>
            <person name="Martin F.M."/>
        </authorList>
    </citation>
    <scope>NUCLEOTIDE SEQUENCE [LARGE SCALE GENOMIC DNA]</scope>
    <source>
        <strain evidence="2 3">CBS 459.81</strain>
    </source>
</reference>
<evidence type="ECO:0000256" key="1">
    <source>
        <dbReference type="SAM" id="MobiDB-lite"/>
    </source>
</evidence>
<evidence type="ECO:0000313" key="2">
    <source>
        <dbReference type="EMBL" id="OCK77154.1"/>
    </source>
</evidence>
<accession>A0A8E2E4S4</accession>
<organism evidence="2 3">
    <name type="scientific">Lepidopterella palustris CBS 459.81</name>
    <dbReference type="NCBI Taxonomy" id="1314670"/>
    <lineage>
        <taxon>Eukaryota</taxon>
        <taxon>Fungi</taxon>
        <taxon>Dikarya</taxon>
        <taxon>Ascomycota</taxon>
        <taxon>Pezizomycotina</taxon>
        <taxon>Dothideomycetes</taxon>
        <taxon>Pleosporomycetidae</taxon>
        <taxon>Mytilinidiales</taxon>
        <taxon>Argynnaceae</taxon>
        <taxon>Lepidopterella</taxon>
    </lineage>
</organism>
<dbReference type="EMBL" id="KV745149">
    <property type="protein sequence ID" value="OCK77154.1"/>
    <property type="molecule type" value="Genomic_DNA"/>
</dbReference>
<feature type="compositionally biased region" description="Basic and acidic residues" evidence="1">
    <location>
        <begin position="7"/>
        <end position="22"/>
    </location>
</feature>